<reference evidence="1 2" key="1">
    <citation type="journal article" date="2020" name="Cell">
        <title>Large-Scale Comparative Analyses of Tick Genomes Elucidate Their Genetic Diversity and Vector Capacities.</title>
        <authorList>
            <consortium name="Tick Genome and Microbiome Consortium (TIGMIC)"/>
            <person name="Jia N."/>
            <person name="Wang J."/>
            <person name="Shi W."/>
            <person name="Du L."/>
            <person name="Sun Y."/>
            <person name="Zhan W."/>
            <person name="Jiang J.F."/>
            <person name="Wang Q."/>
            <person name="Zhang B."/>
            <person name="Ji P."/>
            <person name="Bell-Sakyi L."/>
            <person name="Cui X.M."/>
            <person name="Yuan T.T."/>
            <person name="Jiang B.G."/>
            <person name="Yang W.F."/>
            <person name="Lam T.T."/>
            <person name="Chang Q.C."/>
            <person name="Ding S.J."/>
            <person name="Wang X.J."/>
            <person name="Zhu J.G."/>
            <person name="Ruan X.D."/>
            <person name="Zhao L."/>
            <person name="Wei J.T."/>
            <person name="Ye R.Z."/>
            <person name="Que T.C."/>
            <person name="Du C.H."/>
            <person name="Zhou Y.H."/>
            <person name="Cheng J.X."/>
            <person name="Dai P.F."/>
            <person name="Guo W.B."/>
            <person name="Han X.H."/>
            <person name="Huang E.J."/>
            <person name="Li L.F."/>
            <person name="Wei W."/>
            <person name="Gao Y.C."/>
            <person name="Liu J.Z."/>
            <person name="Shao H.Z."/>
            <person name="Wang X."/>
            <person name="Wang C.C."/>
            <person name="Yang T.C."/>
            <person name="Huo Q.B."/>
            <person name="Li W."/>
            <person name="Chen H.Y."/>
            <person name="Chen S.E."/>
            <person name="Zhou L.G."/>
            <person name="Ni X.B."/>
            <person name="Tian J.H."/>
            <person name="Sheng Y."/>
            <person name="Liu T."/>
            <person name="Pan Y.S."/>
            <person name="Xia L.Y."/>
            <person name="Li J."/>
            <person name="Zhao F."/>
            <person name="Cao W.C."/>
        </authorList>
    </citation>
    <scope>NUCLEOTIDE SEQUENCE [LARGE SCALE GENOMIC DNA]</scope>
    <source>
        <strain evidence="1">HaeL-2018</strain>
    </source>
</reference>
<comment type="caution">
    <text evidence="1">The sequence shown here is derived from an EMBL/GenBank/DDBJ whole genome shotgun (WGS) entry which is preliminary data.</text>
</comment>
<gene>
    <name evidence="1" type="ORF">HPB48_017778</name>
</gene>
<dbReference type="Proteomes" id="UP000821853">
    <property type="component" value="Chromosome 1"/>
</dbReference>
<dbReference type="EMBL" id="JABSTR010000001">
    <property type="protein sequence ID" value="KAH9359523.1"/>
    <property type="molecule type" value="Genomic_DNA"/>
</dbReference>
<keyword evidence="2" id="KW-1185">Reference proteome</keyword>
<evidence type="ECO:0000313" key="1">
    <source>
        <dbReference type="EMBL" id="KAH9359523.1"/>
    </source>
</evidence>
<evidence type="ECO:0000313" key="2">
    <source>
        <dbReference type="Proteomes" id="UP000821853"/>
    </source>
</evidence>
<proteinExistence type="predicted"/>
<name>A0A9J6F9T5_HAELO</name>
<sequence>MSRDTAGLERLAAAIQETSASQALTVRKGSSRREACKLVGVDPEVGSDALISQILEQNDFQGEVQRRQKRRWKLPVFLSPSECPSTSECNKKPSQQLPGLEQGLKASASFKSWSGEDEAKLITTGGVF</sequence>
<accession>A0A9J6F9T5</accession>
<protein>
    <submittedName>
        <fullName evidence="1">Uncharacterized protein</fullName>
    </submittedName>
</protein>
<organism evidence="1 2">
    <name type="scientific">Haemaphysalis longicornis</name>
    <name type="common">Bush tick</name>
    <dbReference type="NCBI Taxonomy" id="44386"/>
    <lineage>
        <taxon>Eukaryota</taxon>
        <taxon>Metazoa</taxon>
        <taxon>Ecdysozoa</taxon>
        <taxon>Arthropoda</taxon>
        <taxon>Chelicerata</taxon>
        <taxon>Arachnida</taxon>
        <taxon>Acari</taxon>
        <taxon>Parasitiformes</taxon>
        <taxon>Ixodida</taxon>
        <taxon>Ixodoidea</taxon>
        <taxon>Ixodidae</taxon>
        <taxon>Haemaphysalinae</taxon>
        <taxon>Haemaphysalis</taxon>
    </lineage>
</organism>
<dbReference type="AlphaFoldDB" id="A0A9J6F9T5"/>
<dbReference type="VEuPathDB" id="VectorBase:HLOH_052534"/>